<comment type="subcellular location">
    <subcellularLocation>
        <location evidence="1">Secreted</location>
    </subcellularLocation>
</comment>
<dbReference type="EMBL" id="GDHC01005664">
    <property type="protein sequence ID" value="JAQ12965.1"/>
    <property type="molecule type" value="Transcribed_RNA"/>
</dbReference>
<dbReference type="InterPro" id="IPR052295">
    <property type="entry name" value="Odorant-binding_protein"/>
</dbReference>
<reference evidence="5" key="1">
    <citation type="journal article" date="2016" name="Gigascience">
        <title>De novo construction of an expanded transcriptome assembly for the western tarnished plant bug, Lygus hesperus.</title>
        <authorList>
            <person name="Tassone E.E."/>
            <person name="Geib S.M."/>
            <person name="Hall B."/>
            <person name="Fabrick J.A."/>
            <person name="Brent C.S."/>
            <person name="Hull J.J."/>
        </authorList>
    </citation>
    <scope>NUCLEOTIDE SEQUENCE</scope>
</reference>
<dbReference type="InterPro" id="IPR036728">
    <property type="entry name" value="PBP_GOBP_sf"/>
</dbReference>
<evidence type="ECO:0000256" key="1">
    <source>
        <dbReference type="ARBA" id="ARBA00004613"/>
    </source>
</evidence>
<evidence type="ECO:0000313" key="5">
    <source>
        <dbReference type="EMBL" id="JAQ12965.1"/>
    </source>
</evidence>
<protein>
    <submittedName>
        <fullName evidence="5">Uncharacterized protein</fullName>
    </submittedName>
</protein>
<comment type="similarity">
    <text evidence="2">Belongs to the PBP/GOBP family.</text>
</comment>
<evidence type="ECO:0000256" key="3">
    <source>
        <dbReference type="ARBA" id="ARBA00022525"/>
    </source>
</evidence>
<dbReference type="PANTHER" id="PTHR21066">
    <property type="entry name" value="ODORANT-BINDING PROTEIN 59A-RELATED"/>
    <property type="match status" value="1"/>
</dbReference>
<dbReference type="Gene3D" id="1.10.238.270">
    <property type="match status" value="1"/>
</dbReference>
<sequence length="233" mass="25277">NNIFLLKRTYISSPDGNVSISSWFSAFNNMFTSATSTIIFLFAVALTRGQMDEDPECRPLQPPGKAGDCCATPKLLDEGGMPDIIKKCHEEAGLKRPSGPPGSGTPPTAEEMAAHRRAHECVSECIFKNNNFIKSDGEFDRDAIKATVTKMFTGDWATVALKTTEKCLASAKSEVDASAKCKSGADQVVRCFSRSLFLDCPASAWTESTECAAEKARLTKCPNSMPPPPHHKH</sequence>
<keyword evidence="3" id="KW-0964">Secreted</keyword>
<dbReference type="GO" id="GO:0005576">
    <property type="term" value="C:extracellular region"/>
    <property type="evidence" value="ECO:0007669"/>
    <property type="project" value="UniProtKB-SubCell"/>
</dbReference>
<dbReference type="Pfam" id="PF01395">
    <property type="entry name" value="PBP_GOBP"/>
    <property type="match status" value="1"/>
</dbReference>
<proteinExistence type="inferred from homology"/>
<name>A0A146M142_LYGHE</name>
<feature type="region of interest" description="Disordered" evidence="4">
    <location>
        <begin position="91"/>
        <end position="110"/>
    </location>
</feature>
<evidence type="ECO:0000256" key="2">
    <source>
        <dbReference type="ARBA" id="ARBA00008098"/>
    </source>
</evidence>
<dbReference type="SUPFAM" id="SSF47565">
    <property type="entry name" value="Insect pheromone/odorant-binding proteins"/>
    <property type="match status" value="1"/>
</dbReference>
<dbReference type="GO" id="GO:0005549">
    <property type="term" value="F:odorant binding"/>
    <property type="evidence" value="ECO:0007669"/>
    <property type="project" value="InterPro"/>
</dbReference>
<dbReference type="PANTHER" id="PTHR21066:SF15">
    <property type="entry name" value="GH25962P-RELATED"/>
    <property type="match status" value="1"/>
</dbReference>
<dbReference type="AlphaFoldDB" id="A0A146M142"/>
<dbReference type="InterPro" id="IPR006170">
    <property type="entry name" value="PBP/GOBP"/>
</dbReference>
<feature type="non-terminal residue" evidence="5">
    <location>
        <position position="1"/>
    </location>
</feature>
<organism evidence="5">
    <name type="scientific">Lygus hesperus</name>
    <name type="common">Western plant bug</name>
    <dbReference type="NCBI Taxonomy" id="30085"/>
    <lineage>
        <taxon>Eukaryota</taxon>
        <taxon>Metazoa</taxon>
        <taxon>Ecdysozoa</taxon>
        <taxon>Arthropoda</taxon>
        <taxon>Hexapoda</taxon>
        <taxon>Insecta</taxon>
        <taxon>Pterygota</taxon>
        <taxon>Neoptera</taxon>
        <taxon>Paraneoptera</taxon>
        <taxon>Hemiptera</taxon>
        <taxon>Heteroptera</taxon>
        <taxon>Panheteroptera</taxon>
        <taxon>Cimicomorpha</taxon>
        <taxon>Miridae</taxon>
        <taxon>Mirini</taxon>
        <taxon>Lygus</taxon>
    </lineage>
</organism>
<accession>A0A146M142</accession>
<gene>
    <name evidence="5" type="ORF">g.63819</name>
</gene>
<evidence type="ECO:0000256" key="4">
    <source>
        <dbReference type="SAM" id="MobiDB-lite"/>
    </source>
</evidence>